<accession>A0A7D7QRD9</accession>
<evidence type="ECO:0000313" key="3">
    <source>
        <dbReference type="Proteomes" id="UP000514713"/>
    </source>
</evidence>
<keyword evidence="1" id="KW-0472">Membrane</keyword>
<gene>
    <name evidence="2" type="ORF">HUN01_32125</name>
</gene>
<protein>
    <submittedName>
        <fullName evidence="2">Uncharacterized protein</fullName>
    </submittedName>
</protein>
<dbReference type="AlphaFoldDB" id="A0A7D7QRD9"/>
<keyword evidence="1" id="KW-0812">Transmembrane</keyword>
<keyword evidence="1" id="KW-1133">Transmembrane helix</keyword>
<dbReference type="RefSeq" id="WP_176726899.1">
    <property type="nucleotide sequence ID" value="NZ_CP054698.1"/>
</dbReference>
<dbReference type="EMBL" id="CP054698">
    <property type="protein sequence ID" value="QMS92025.1"/>
    <property type="molecule type" value="Genomic_DNA"/>
</dbReference>
<dbReference type="Proteomes" id="UP000514713">
    <property type="component" value="Chromosome"/>
</dbReference>
<evidence type="ECO:0000313" key="2">
    <source>
        <dbReference type="EMBL" id="QMS92025.1"/>
    </source>
</evidence>
<sequence length="55" mass="6122">MIHFCITSSDLLSAIATITINIITLLKYHSLARLVKDGNSRFDNDVNWMSAATPK</sequence>
<organism evidence="2 3">
    <name type="scientific">Nostoc edaphicum CCNP1411</name>
    <dbReference type="NCBI Taxonomy" id="1472755"/>
    <lineage>
        <taxon>Bacteria</taxon>
        <taxon>Bacillati</taxon>
        <taxon>Cyanobacteriota</taxon>
        <taxon>Cyanophyceae</taxon>
        <taxon>Nostocales</taxon>
        <taxon>Nostocaceae</taxon>
        <taxon>Nostoc</taxon>
    </lineage>
</organism>
<feature type="transmembrane region" description="Helical" evidence="1">
    <location>
        <begin position="6"/>
        <end position="26"/>
    </location>
</feature>
<name>A0A7D7QRD9_9NOSO</name>
<keyword evidence="3" id="KW-1185">Reference proteome</keyword>
<dbReference type="KEGG" id="ned:HUN01_32125"/>
<proteinExistence type="predicted"/>
<evidence type="ECO:0000256" key="1">
    <source>
        <dbReference type="SAM" id="Phobius"/>
    </source>
</evidence>
<reference evidence="3" key="1">
    <citation type="submission" date="2020-06" db="EMBL/GenBank/DDBJ databases">
        <title>Nostoc edaphicum CCNP1411 genome.</title>
        <authorList>
            <person name="Fidor A."/>
            <person name="Grabski M."/>
            <person name="Gawor J."/>
            <person name="Gromadka R."/>
            <person name="Wegrzyn G."/>
            <person name="Mazur-Marzec H."/>
        </authorList>
    </citation>
    <scope>NUCLEOTIDE SEQUENCE [LARGE SCALE GENOMIC DNA]</scope>
    <source>
        <strain evidence="3">CCNP1411</strain>
    </source>
</reference>